<organism evidence="2 3">
    <name type="scientific">Rhamnella rubrinervis</name>
    <dbReference type="NCBI Taxonomy" id="2594499"/>
    <lineage>
        <taxon>Eukaryota</taxon>
        <taxon>Viridiplantae</taxon>
        <taxon>Streptophyta</taxon>
        <taxon>Embryophyta</taxon>
        <taxon>Tracheophyta</taxon>
        <taxon>Spermatophyta</taxon>
        <taxon>Magnoliopsida</taxon>
        <taxon>eudicotyledons</taxon>
        <taxon>Gunneridae</taxon>
        <taxon>Pentapetalae</taxon>
        <taxon>rosids</taxon>
        <taxon>fabids</taxon>
        <taxon>Rosales</taxon>
        <taxon>Rhamnaceae</taxon>
        <taxon>rhamnoid group</taxon>
        <taxon>Rhamneae</taxon>
        <taxon>Rhamnella</taxon>
    </lineage>
</organism>
<gene>
    <name evidence="2" type="ORF">FNV43_RR19389</name>
</gene>
<name>A0A8K0DWQ2_9ROSA</name>
<protein>
    <submittedName>
        <fullName evidence="2">Uncharacterized protein</fullName>
    </submittedName>
</protein>
<keyword evidence="3" id="KW-1185">Reference proteome</keyword>
<dbReference type="EMBL" id="VOIH02000009">
    <property type="protein sequence ID" value="KAF3436643.1"/>
    <property type="molecule type" value="Genomic_DNA"/>
</dbReference>
<accession>A0A8K0DWQ2</accession>
<comment type="caution">
    <text evidence="2">The sequence shown here is derived from an EMBL/GenBank/DDBJ whole genome shotgun (WGS) entry which is preliminary data.</text>
</comment>
<feature type="coiled-coil region" evidence="1">
    <location>
        <begin position="6"/>
        <end position="33"/>
    </location>
</feature>
<dbReference type="AlphaFoldDB" id="A0A8K0DWQ2"/>
<evidence type="ECO:0000313" key="3">
    <source>
        <dbReference type="Proteomes" id="UP000796880"/>
    </source>
</evidence>
<proteinExistence type="predicted"/>
<sequence>MNKKKVKELEDTMVQLEEKSANAIKKLESLKSSTDETIETKVAQQLNLCLSRLSINILILTYHRWMRPMQRDARDTSGTKGAV</sequence>
<dbReference type="Proteomes" id="UP000796880">
    <property type="component" value="Unassembled WGS sequence"/>
</dbReference>
<reference evidence="2" key="1">
    <citation type="submission" date="2020-03" db="EMBL/GenBank/DDBJ databases">
        <title>A high-quality chromosome-level genome assembly of a woody plant with both climbing and erect habits, Rhamnella rubrinervis.</title>
        <authorList>
            <person name="Lu Z."/>
            <person name="Yang Y."/>
            <person name="Zhu X."/>
            <person name="Sun Y."/>
        </authorList>
    </citation>
    <scope>NUCLEOTIDE SEQUENCE</scope>
    <source>
        <strain evidence="2">BYM</strain>
        <tissue evidence="2">Leaf</tissue>
    </source>
</reference>
<keyword evidence="1" id="KW-0175">Coiled coil</keyword>
<evidence type="ECO:0000256" key="1">
    <source>
        <dbReference type="SAM" id="Coils"/>
    </source>
</evidence>
<evidence type="ECO:0000313" key="2">
    <source>
        <dbReference type="EMBL" id="KAF3436643.1"/>
    </source>
</evidence>